<keyword evidence="2" id="KW-1185">Reference proteome</keyword>
<dbReference type="RefSeq" id="WP_218286239.1">
    <property type="nucleotide sequence ID" value="NZ_CP076448.1"/>
</dbReference>
<accession>A0A975U3Q4</accession>
<dbReference type="InterPro" id="IPR019089">
    <property type="entry name" value="Cas_GSU0054"/>
</dbReference>
<dbReference type="Pfam" id="PF09609">
    <property type="entry name" value="Cas_GSU0054"/>
    <property type="match status" value="1"/>
</dbReference>
<sequence>MPRVLLLAIRFHDGRYHGAGDWPPSPFRLFQALVAASARGGTLRAEDEAALRLMESWPAPVIASPPSRRGQAVSLYVPNNDLDAVKGDLARIDKIRTAKTVSPWLFDPAIPLLYAWTPPDPPPDPQRFPALAERLHQLGRGIDMAFATAEWLDAETAAARLAAHPGPVHRPDESAPRGTLLRCPTAGSLGSLLARHGAQARRFQRPGSGKETLFVQPPRALSRQVPYDCPPTHLVYVLRHTSGFRLWPLKEVVALVEAARDAAATRLIKNGHPQPETIERLLVGRGAGPADIPCRPRLIPLPSIGATYADHAVRRLLLEIPPQCPIRADDLDWAFSSLPVGNARLVRAEAADRMLRHYVPETGARLWRSVTPVALPAVERRGRTGSERRAREASLAASLRQALRHAGLSDHPVAIRLQREPFSGRGARAEAFARPPRFPAGRLIHAELRFATPQRGPLVLGDGRWLGLGLFRPIREVPGLLAFAIVDGLAKTADPETLARALRRAAMARVQETLGRETLPGFFSGHGEDGAPLRDGTHRHLAFAVDPPRRRLLVIAPHVLERREATAEERAHLERLDAAMADLAELRAGPAGLLRLAASPIEEGDPLLGPSRVWASLTSYSPTRHAKRLSPAEALAEDCRAECRRRGWPEPEVEVLRASEGPRGGLRAELRLTFPVAREGPLLLGRLAHRGGGLFAAAP</sequence>
<dbReference type="AlphaFoldDB" id="A0A975U3Q4"/>
<protein>
    <submittedName>
        <fullName evidence="1">Type I-U CRISPR-associated protein Cas5/Cas6</fullName>
    </submittedName>
</protein>
<dbReference type="NCBIfam" id="TIGR02165">
    <property type="entry name" value="cas5_6_GSU0054"/>
    <property type="match status" value="1"/>
</dbReference>
<dbReference type="KEGG" id="elio:KO353_02715"/>
<gene>
    <name evidence="1" type="primary">cas5u6u</name>
    <name evidence="1" type="ORF">KO353_02715</name>
</gene>
<proteinExistence type="predicted"/>
<dbReference type="EMBL" id="CP076448">
    <property type="protein sequence ID" value="QXM25183.1"/>
    <property type="molecule type" value="Genomic_DNA"/>
</dbReference>
<organism evidence="1 2">
    <name type="scientific">Elioraea tepida</name>
    <dbReference type="NCBI Taxonomy" id="2843330"/>
    <lineage>
        <taxon>Bacteria</taxon>
        <taxon>Pseudomonadati</taxon>
        <taxon>Pseudomonadota</taxon>
        <taxon>Alphaproteobacteria</taxon>
        <taxon>Acetobacterales</taxon>
        <taxon>Elioraeaceae</taxon>
        <taxon>Elioraea</taxon>
    </lineage>
</organism>
<name>A0A975U3Q4_9PROT</name>
<reference evidence="1" key="1">
    <citation type="submission" date="2021-06" db="EMBL/GenBank/DDBJ databases">
        <title>Elioraea tepida, sp. nov., a moderately thermophilic aerobic anoxygenic phototrophic bacterium isolated from an alkaline siliceous hot spring mat community in Yellowstone National Park, WY, USA.</title>
        <authorList>
            <person name="Saini M.K."/>
            <person name="Yoshida S."/>
            <person name="Sebastian A."/>
            <person name="Hirose S."/>
            <person name="Hara E."/>
            <person name="Tamaki H."/>
            <person name="Soulier N.T."/>
            <person name="Albert I."/>
            <person name="Hanada S."/>
            <person name="Bryant D.A."/>
            <person name="Tank M."/>
        </authorList>
    </citation>
    <scope>NUCLEOTIDE SEQUENCE</scope>
    <source>
        <strain evidence="1">MS-P2</strain>
    </source>
</reference>
<dbReference type="Proteomes" id="UP000694001">
    <property type="component" value="Chromosome"/>
</dbReference>
<evidence type="ECO:0000313" key="1">
    <source>
        <dbReference type="EMBL" id="QXM25183.1"/>
    </source>
</evidence>
<evidence type="ECO:0000313" key="2">
    <source>
        <dbReference type="Proteomes" id="UP000694001"/>
    </source>
</evidence>